<keyword evidence="4" id="KW-0804">Transcription</keyword>
<evidence type="ECO:0000256" key="5">
    <source>
        <dbReference type="PROSITE-ProRule" id="PRU00335"/>
    </source>
</evidence>
<reference evidence="7" key="1">
    <citation type="submission" date="2021-02" db="EMBL/GenBank/DDBJ databases">
        <title>Phycicoccus sp. MQZ13P-5T, whole genome shotgun sequence.</title>
        <authorList>
            <person name="Tuo L."/>
        </authorList>
    </citation>
    <scope>NUCLEOTIDE SEQUENCE</scope>
    <source>
        <strain evidence="7">MQZ13P-5</strain>
    </source>
</reference>
<evidence type="ECO:0000256" key="3">
    <source>
        <dbReference type="ARBA" id="ARBA00023125"/>
    </source>
</evidence>
<evidence type="ECO:0000256" key="1">
    <source>
        <dbReference type="ARBA" id="ARBA00022491"/>
    </source>
</evidence>
<dbReference type="InterPro" id="IPR001647">
    <property type="entry name" value="HTH_TetR"/>
</dbReference>
<dbReference type="PANTHER" id="PTHR30055">
    <property type="entry name" value="HTH-TYPE TRANSCRIPTIONAL REGULATOR RUTR"/>
    <property type="match status" value="1"/>
</dbReference>
<feature type="domain" description="HTH tetR-type" evidence="6">
    <location>
        <begin position="42"/>
        <end position="102"/>
    </location>
</feature>
<keyword evidence="2" id="KW-0805">Transcription regulation</keyword>
<dbReference type="InterPro" id="IPR003012">
    <property type="entry name" value="Tet_transcr_reg_TetR"/>
</dbReference>
<evidence type="ECO:0000256" key="4">
    <source>
        <dbReference type="ARBA" id="ARBA00023163"/>
    </source>
</evidence>
<dbReference type="PRINTS" id="PR00400">
    <property type="entry name" value="TETREPRESSOR"/>
</dbReference>
<sequence>MAGPRGSWCTAYTWGVTERRCTLYTSSTSGGPVPAPPASRTPLSRPRVLAAAVALADVDGMAAVSMRHLADRLGVVPMALYKHVGSKEDLLDGMVDTVLGEVVTAGPRGGDWRAAVRGAVLSARAAVQRHPWARRAIETRTVRTPAVLGHMEAVTALLLAGGFSPDLAHHAMHALGNRIWGFSPELFDETAEDRAAGTRTSPAPDPADYPSIIAVSLEARRRRPGAAGCDEDFEFTFALDLLLDALDRLRRDGWESPTGA</sequence>
<dbReference type="SUPFAM" id="SSF48498">
    <property type="entry name" value="Tetracyclin repressor-like, C-terminal domain"/>
    <property type="match status" value="1"/>
</dbReference>
<organism evidence="7 8">
    <name type="scientific">Phycicoccus sonneratiae</name>
    <dbReference type="NCBI Taxonomy" id="2807628"/>
    <lineage>
        <taxon>Bacteria</taxon>
        <taxon>Bacillati</taxon>
        <taxon>Actinomycetota</taxon>
        <taxon>Actinomycetes</taxon>
        <taxon>Micrococcales</taxon>
        <taxon>Intrasporangiaceae</taxon>
        <taxon>Phycicoccus</taxon>
    </lineage>
</organism>
<keyword evidence="3 5" id="KW-0238">DNA-binding</keyword>
<keyword evidence="8" id="KW-1185">Reference proteome</keyword>
<name>A0ABS2CHD5_9MICO</name>
<dbReference type="Gene3D" id="1.10.10.60">
    <property type="entry name" value="Homeodomain-like"/>
    <property type="match status" value="1"/>
</dbReference>
<evidence type="ECO:0000256" key="2">
    <source>
        <dbReference type="ARBA" id="ARBA00023015"/>
    </source>
</evidence>
<dbReference type="Proteomes" id="UP001430172">
    <property type="component" value="Unassembled WGS sequence"/>
</dbReference>
<dbReference type="EMBL" id="JAFDVD010000003">
    <property type="protein sequence ID" value="MBM6399290.1"/>
    <property type="molecule type" value="Genomic_DNA"/>
</dbReference>
<feature type="DNA-binding region" description="H-T-H motif" evidence="5">
    <location>
        <begin position="65"/>
        <end position="84"/>
    </location>
</feature>
<evidence type="ECO:0000313" key="7">
    <source>
        <dbReference type="EMBL" id="MBM6399290.1"/>
    </source>
</evidence>
<proteinExistence type="predicted"/>
<dbReference type="SUPFAM" id="SSF46689">
    <property type="entry name" value="Homeodomain-like"/>
    <property type="match status" value="1"/>
</dbReference>
<evidence type="ECO:0000313" key="8">
    <source>
        <dbReference type="Proteomes" id="UP001430172"/>
    </source>
</evidence>
<evidence type="ECO:0000259" key="6">
    <source>
        <dbReference type="PROSITE" id="PS50977"/>
    </source>
</evidence>
<accession>A0ABS2CHD5</accession>
<dbReference type="Pfam" id="PF00440">
    <property type="entry name" value="TetR_N"/>
    <property type="match status" value="1"/>
</dbReference>
<comment type="caution">
    <text evidence="7">The sequence shown here is derived from an EMBL/GenBank/DDBJ whole genome shotgun (WGS) entry which is preliminary data.</text>
</comment>
<protein>
    <submittedName>
        <fullName evidence="7">TetR/AcrR family transcriptional regulator C-terminal domain-containing protein</fullName>
    </submittedName>
</protein>
<dbReference type="InterPro" id="IPR050109">
    <property type="entry name" value="HTH-type_TetR-like_transc_reg"/>
</dbReference>
<dbReference type="InterPro" id="IPR009057">
    <property type="entry name" value="Homeodomain-like_sf"/>
</dbReference>
<dbReference type="Pfam" id="PF02909">
    <property type="entry name" value="TetR_C_1"/>
    <property type="match status" value="1"/>
</dbReference>
<dbReference type="InterPro" id="IPR036271">
    <property type="entry name" value="Tet_transcr_reg_TetR-rel_C_sf"/>
</dbReference>
<keyword evidence="1" id="KW-0678">Repressor</keyword>
<dbReference type="InterPro" id="IPR004111">
    <property type="entry name" value="Repressor_TetR_C"/>
</dbReference>
<gene>
    <name evidence="7" type="ORF">JQN70_02705</name>
</gene>
<dbReference type="PROSITE" id="PS50977">
    <property type="entry name" value="HTH_TETR_2"/>
    <property type="match status" value="1"/>
</dbReference>
<dbReference type="Gene3D" id="1.10.357.10">
    <property type="entry name" value="Tetracycline Repressor, domain 2"/>
    <property type="match status" value="1"/>
</dbReference>
<dbReference type="PANTHER" id="PTHR30055:SF151">
    <property type="entry name" value="TRANSCRIPTIONAL REGULATORY PROTEIN"/>
    <property type="match status" value="1"/>
</dbReference>